<reference evidence="7" key="1">
    <citation type="journal article" date="2019" name="Int. J. Syst. Evol. Microbiol.">
        <title>The Global Catalogue of Microorganisms (GCM) 10K type strain sequencing project: providing services to taxonomists for standard genome sequencing and annotation.</title>
        <authorList>
            <consortium name="The Broad Institute Genomics Platform"/>
            <consortium name="The Broad Institute Genome Sequencing Center for Infectious Disease"/>
            <person name="Wu L."/>
            <person name="Ma J."/>
        </authorList>
    </citation>
    <scope>NUCLEOTIDE SEQUENCE [LARGE SCALE GENOMIC DNA]</scope>
    <source>
        <strain evidence="7">JCM 16902</strain>
    </source>
</reference>
<evidence type="ECO:0000256" key="1">
    <source>
        <dbReference type="ARBA" id="ARBA00022630"/>
    </source>
</evidence>
<keyword evidence="7" id="KW-1185">Reference proteome</keyword>
<keyword evidence="3" id="KW-0560">Oxidoreductase</keyword>
<evidence type="ECO:0000313" key="6">
    <source>
        <dbReference type="EMBL" id="GAA3601288.1"/>
    </source>
</evidence>
<dbReference type="RefSeq" id="WP_231489144.1">
    <property type="nucleotide sequence ID" value="NZ_BAAAZO010000002.1"/>
</dbReference>
<organism evidence="6 7">
    <name type="scientific">Kineosporia mesophila</name>
    <dbReference type="NCBI Taxonomy" id="566012"/>
    <lineage>
        <taxon>Bacteria</taxon>
        <taxon>Bacillati</taxon>
        <taxon>Actinomycetota</taxon>
        <taxon>Actinomycetes</taxon>
        <taxon>Kineosporiales</taxon>
        <taxon>Kineosporiaceae</taxon>
        <taxon>Kineosporia</taxon>
    </lineage>
</organism>
<evidence type="ECO:0000313" key="7">
    <source>
        <dbReference type="Proteomes" id="UP001501074"/>
    </source>
</evidence>
<dbReference type="PANTHER" id="PTHR42847">
    <property type="entry name" value="ALKANESULFONATE MONOOXYGENASE"/>
    <property type="match status" value="1"/>
</dbReference>
<dbReference type="SUPFAM" id="SSF51679">
    <property type="entry name" value="Bacterial luciferase-like"/>
    <property type="match status" value="1"/>
</dbReference>
<evidence type="ECO:0000256" key="3">
    <source>
        <dbReference type="ARBA" id="ARBA00023002"/>
    </source>
</evidence>
<sequence length="284" mass="29095">MKIGIGIPNQVRNVRAELIPGWARTAEEAGFSTLGTVGRLAYPGVMDTVALAAAAATTSTIGLFSNVLLGPVWPPTLLAKELAGIDAISSGRLTLGVGLGGRPDDFVADGYGPRGTGKRLDADIEVYRSVWNGDPVGGGTNPGVTSAHRQIPLIIGGNVEATFARVARVGEGFVGGSVPAAMIAPSFDGVRAAWKDAGREGSPRLVAIAYFALGDGEAGRANVHDYYSAHGSDLAGFIAGTVSTSAEAVRTVVDEFAAIGADELILNPATDDPDDISRLADLVL</sequence>
<keyword evidence="2" id="KW-0288">FMN</keyword>
<dbReference type="InterPro" id="IPR011251">
    <property type="entry name" value="Luciferase-like_dom"/>
</dbReference>
<comment type="caution">
    <text evidence="6">The sequence shown here is derived from an EMBL/GenBank/DDBJ whole genome shotgun (WGS) entry which is preliminary data.</text>
</comment>
<dbReference type="Gene3D" id="3.20.20.30">
    <property type="entry name" value="Luciferase-like domain"/>
    <property type="match status" value="1"/>
</dbReference>
<dbReference type="InterPro" id="IPR036661">
    <property type="entry name" value="Luciferase-like_sf"/>
</dbReference>
<dbReference type="InterPro" id="IPR050172">
    <property type="entry name" value="SsuD_RutA_monooxygenase"/>
</dbReference>
<proteinExistence type="predicted"/>
<gene>
    <name evidence="6" type="ORF">GCM10022223_16220</name>
</gene>
<evidence type="ECO:0000256" key="4">
    <source>
        <dbReference type="ARBA" id="ARBA00023033"/>
    </source>
</evidence>
<keyword evidence="4" id="KW-0503">Monooxygenase</keyword>
<evidence type="ECO:0000256" key="2">
    <source>
        <dbReference type="ARBA" id="ARBA00022643"/>
    </source>
</evidence>
<dbReference type="PANTHER" id="PTHR42847:SF4">
    <property type="entry name" value="ALKANESULFONATE MONOOXYGENASE-RELATED"/>
    <property type="match status" value="1"/>
</dbReference>
<protein>
    <submittedName>
        <fullName evidence="6">LLM class flavin-dependent oxidoreductase</fullName>
    </submittedName>
</protein>
<dbReference type="Pfam" id="PF00296">
    <property type="entry name" value="Bac_luciferase"/>
    <property type="match status" value="1"/>
</dbReference>
<feature type="domain" description="Luciferase-like" evidence="5">
    <location>
        <begin position="16"/>
        <end position="238"/>
    </location>
</feature>
<accession>A0ABP6Z9C5</accession>
<name>A0ABP6Z9C5_9ACTN</name>
<dbReference type="EMBL" id="BAAAZO010000002">
    <property type="protein sequence ID" value="GAA3601288.1"/>
    <property type="molecule type" value="Genomic_DNA"/>
</dbReference>
<dbReference type="Proteomes" id="UP001501074">
    <property type="component" value="Unassembled WGS sequence"/>
</dbReference>
<keyword evidence="1" id="KW-0285">Flavoprotein</keyword>
<evidence type="ECO:0000259" key="5">
    <source>
        <dbReference type="Pfam" id="PF00296"/>
    </source>
</evidence>